<dbReference type="Proteomes" id="UP000614601">
    <property type="component" value="Unassembled WGS sequence"/>
</dbReference>
<dbReference type="OrthoDB" id="6612025at2759"/>
<feature type="domain" description="Ig-like" evidence="1">
    <location>
        <begin position="816"/>
        <end position="907"/>
    </location>
</feature>
<dbReference type="PANTHER" id="PTHR47633:SF4">
    <property type="entry name" value="MYOPALLADIN ISOFORM X1"/>
    <property type="match status" value="1"/>
</dbReference>
<dbReference type="Proteomes" id="UP000783686">
    <property type="component" value="Unassembled WGS sequence"/>
</dbReference>
<evidence type="ECO:0000259" key="1">
    <source>
        <dbReference type="PROSITE" id="PS50835"/>
    </source>
</evidence>
<keyword evidence="3" id="KW-1185">Reference proteome</keyword>
<dbReference type="EMBL" id="CAJFCW020000005">
    <property type="protein sequence ID" value="CAG9121573.1"/>
    <property type="molecule type" value="Genomic_DNA"/>
</dbReference>
<reference evidence="2" key="1">
    <citation type="submission" date="2020-09" db="EMBL/GenBank/DDBJ databases">
        <authorList>
            <person name="Kikuchi T."/>
        </authorList>
    </citation>
    <scope>NUCLEOTIDE SEQUENCE</scope>
    <source>
        <strain evidence="2">SH1</strain>
    </source>
</reference>
<dbReference type="InterPro" id="IPR007110">
    <property type="entry name" value="Ig-like_dom"/>
</dbReference>
<feature type="domain" description="Ig-like" evidence="1">
    <location>
        <begin position="143"/>
        <end position="241"/>
    </location>
</feature>
<feature type="domain" description="Ig-like" evidence="1">
    <location>
        <begin position="684"/>
        <end position="774"/>
    </location>
</feature>
<sequence length="959" mass="107115">MSRMWGIHLGHNNSSPVFVQQLPGNIGEIEENTALHLECKVEPFGDDTLSIQWFHNGLPLKQGHRFRTFADFGLVSLDILNVYAEDSGNITCVAENAHGRAQTSAEFYCYPKSSILDQTKLPASVARIQQLEAPKGPFIEEEPEIVYKPAHFITPLSGSIKAAEGESVSFTAKAGPVEDNTLTHEWYFNNHPLMHANRFVTSQEFGVITMNILYLFPEDSGTYTLMVRNNTGQAHSTVDITVASNSSMITETFHPKSVNRILEIEAPKPEVPEVPDAEKVVPKITKVLESVPKCKEGTEVYVEARYTPTDDNQVIAEWYFNGTPIKHSNRHVMVHNPGHVSLVIRYTFVEDSGEYTLMIKNSKGQAQTSTKLEVEGGVGILGETMHPKSLGRIQEIEMPKPLPEEAKEKPVEPPKFTRGLQMVLLNEFSAPNKLQEGDAVKIDCTVSPVTDNQLRIEWLFNNYPLLHSNRMKMTNDLGYVSLEFPHICARDSGEYTCRAVSPHGTAEARIQLDVAATPSMFLNPQHEKSWRQIEAMENTVVERPPTPVLQYQAPSFTVGLANIKVTEGDTVVLQCKIQPVNDPSLRISWKFNAKNLFEASRHRHKYNVNDVILEIQKAVAEDSGTYECNAISSNGETSTQCDVIVEATDSLLLHTQNERTWSKIQELEAPQDLPEAPEVPFSAPKFTKSLESVKTLENESILLQTRIQPHDDPSLTVTWLKDGAPVSGSNRVHLVYQFGSVGLQIAYCRPTDAGEYTVVVANKQGTVTQNCKVEVEAIDNVVDTVQHEQSWTKIQQLEAPKELVEEVEDDKKFGTPSFVVPLQSVKDVAEGTVVKLEAKVKPANDANLMVVWYQNGRLLGASNRYIVKNELGKVSLEILYVMEQDAGDYRCVATNSAGQASTEAKLECSLRPSVLSDTQHQKALDRIQELEAPKPEKPEIEPVFLVQPRRMNCFMKKDY</sequence>
<dbReference type="SUPFAM" id="SSF48726">
    <property type="entry name" value="Immunoglobulin"/>
    <property type="match status" value="7"/>
</dbReference>
<proteinExistence type="predicted"/>
<feature type="domain" description="Ig-like" evidence="1">
    <location>
        <begin position="16"/>
        <end position="108"/>
    </location>
</feature>
<dbReference type="FunFam" id="2.60.40.10:FF:000119">
    <property type="entry name" value="Sallimus, isoform P"/>
    <property type="match status" value="1"/>
</dbReference>
<dbReference type="FunFam" id="2.60.40.10:FF:000962">
    <property type="entry name" value="titin isoform X1"/>
    <property type="match status" value="4"/>
</dbReference>
<evidence type="ECO:0000313" key="2">
    <source>
        <dbReference type="EMBL" id="CAD5225983.1"/>
    </source>
</evidence>
<dbReference type="AlphaFoldDB" id="A0A811LE67"/>
<dbReference type="InterPro" id="IPR036179">
    <property type="entry name" value="Ig-like_dom_sf"/>
</dbReference>
<dbReference type="InterPro" id="IPR003598">
    <property type="entry name" value="Ig_sub2"/>
</dbReference>
<feature type="domain" description="Ig-like" evidence="1">
    <location>
        <begin position="282"/>
        <end position="373"/>
    </location>
</feature>
<dbReference type="Gene3D" id="2.60.40.10">
    <property type="entry name" value="Immunoglobulins"/>
    <property type="match status" value="7"/>
</dbReference>
<name>A0A811LE67_9BILA</name>
<feature type="domain" description="Ig-like" evidence="1">
    <location>
        <begin position="554"/>
        <end position="644"/>
    </location>
</feature>
<organism evidence="2 3">
    <name type="scientific">Bursaphelenchus okinawaensis</name>
    <dbReference type="NCBI Taxonomy" id="465554"/>
    <lineage>
        <taxon>Eukaryota</taxon>
        <taxon>Metazoa</taxon>
        <taxon>Ecdysozoa</taxon>
        <taxon>Nematoda</taxon>
        <taxon>Chromadorea</taxon>
        <taxon>Rhabditida</taxon>
        <taxon>Tylenchina</taxon>
        <taxon>Tylenchomorpha</taxon>
        <taxon>Aphelenchoidea</taxon>
        <taxon>Aphelenchoididae</taxon>
        <taxon>Bursaphelenchus</taxon>
    </lineage>
</organism>
<dbReference type="PROSITE" id="PS50835">
    <property type="entry name" value="IG_LIKE"/>
    <property type="match status" value="7"/>
</dbReference>
<dbReference type="PANTHER" id="PTHR47633">
    <property type="entry name" value="IMMUNOGLOBULIN"/>
    <property type="match status" value="1"/>
</dbReference>
<dbReference type="InterPro" id="IPR013098">
    <property type="entry name" value="Ig_I-set"/>
</dbReference>
<comment type="caution">
    <text evidence="2">The sequence shown here is derived from an EMBL/GenBank/DDBJ whole genome shotgun (WGS) entry which is preliminary data.</text>
</comment>
<feature type="domain" description="Ig-like" evidence="1">
    <location>
        <begin position="414"/>
        <end position="515"/>
    </location>
</feature>
<dbReference type="InterPro" id="IPR013783">
    <property type="entry name" value="Ig-like_fold"/>
</dbReference>
<dbReference type="SMART" id="SM00409">
    <property type="entry name" value="IG"/>
    <property type="match status" value="7"/>
</dbReference>
<accession>A0A811LE67</accession>
<dbReference type="Pfam" id="PF07679">
    <property type="entry name" value="I-set"/>
    <property type="match status" value="7"/>
</dbReference>
<gene>
    <name evidence="2" type="ORF">BOKJ2_LOCUS11850</name>
</gene>
<dbReference type="EMBL" id="CAJFDH010000005">
    <property type="protein sequence ID" value="CAD5225983.1"/>
    <property type="molecule type" value="Genomic_DNA"/>
</dbReference>
<evidence type="ECO:0000313" key="3">
    <source>
        <dbReference type="Proteomes" id="UP000614601"/>
    </source>
</evidence>
<dbReference type="CDD" id="cd00096">
    <property type="entry name" value="Ig"/>
    <property type="match status" value="3"/>
</dbReference>
<protein>
    <recommendedName>
        <fullName evidence="1">Ig-like domain-containing protein</fullName>
    </recommendedName>
</protein>
<dbReference type="SMART" id="SM00408">
    <property type="entry name" value="IGc2"/>
    <property type="match status" value="6"/>
</dbReference>
<dbReference type="InterPro" id="IPR003599">
    <property type="entry name" value="Ig_sub"/>
</dbReference>